<dbReference type="GO" id="GO:0000978">
    <property type="term" value="F:RNA polymerase II cis-regulatory region sequence-specific DNA binding"/>
    <property type="evidence" value="ECO:0007669"/>
    <property type="project" value="TreeGrafter"/>
</dbReference>
<dbReference type="InterPro" id="IPR000504">
    <property type="entry name" value="RRM_dom"/>
</dbReference>
<dbReference type="SMART" id="SM00355">
    <property type="entry name" value="ZnF_C2H2"/>
    <property type="match status" value="10"/>
</dbReference>
<name>A0A0K6S909_9ALVE</name>
<feature type="region of interest" description="Disordered" evidence="8">
    <location>
        <begin position="221"/>
        <end position="247"/>
    </location>
</feature>
<dbReference type="AlphaFoldDB" id="A0A0K6S909"/>
<evidence type="ECO:0000256" key="1">
    <source>
        <dbReference type="ARBA" id="ARBA00022723"/>
    </source>
</evidence>
<dbReference type="InterPro" id="IPR036236">
    <property type="entry name" value="Znf_C2H2_sf"/>
</dbReference>
<dbReference type="EMBL" id="CDMZ01002246">
    <property type="protein sequence ID" value="CUC10002.1"/>
    <property type="molecule type" value="Genomic_DNA"/>
</dbReference>
<keyword evidence="5" id="KW-0539">Nucleus</keyword>
<feature type="region of interest" description="Disordered" evidence="8">
    <location>
        <begin position="427"/>
        <end position="479"/>
    </location>
</feature>
<dbReference type="PANTHER" id="PTHR24393">
    <property type="entry name" value="ZINC FINGER PROTEIN"/>
    <property type="match status" value="1"/>
</dbReference>
<organism evidence="11">
    <name type="scientific">Chromera velia CCMP2878</name>
    <dbReference type="NCBI Taxonomy" id="1169474"/>
    <lineage>
        <taxon>Eukaryota</taxon>
        <taxon>Sar</taxon>
        <taxon>Alveolata</taxon>
        <taxon>Colpodellida</taxon>
        <taxon>Chromeraceae</taxon>
        <taxon>Chromera</taxon>
    </lineage>
</organism>
<dbReference type="Gene3D" id="3.30.70.330">
    <property type="match status" value="1"/>
</dbReference>
<dbReference type="PhylomeDB" id="A0A0K6S909"/>
<feature type="domain" description="C2H2-type" evidence="10">
    <location>
        <begin position="58"/>
        <end position="82"/>
    </location>
</feature>
<dbReference type="InterPro" id="IPR012677">
    <property type="entry name" value="Nucleotide-bd_a/b_plait_sf"/>
</dbReference>
<keyword evidence="2" id="KW-0677">Repeat</keyword>
<keyword evidence="4" id="KW-0862">Zinc</keyword>
<dbReference type="SUPFAM" id="SSF54928">
    <property type="entry name" value="RNA-binding domain, RBD"/>
    <property type="match status" value="1"/>
</dbReference>
<dbReference type="GO" id="GO:0008270">
    <property type="term" value="F:zinc ion binding"/>
    <property type="evidence" value="ECO:0007669"/>
    <property type="project" value="UniProtKB-KW"/>
</dbReference>
<keyword evidence="3 6" id="KW-0863">Zinc-finger</keyword>
<feature type="compositionally biased region" description="Low complexity" evidence="8">
    <location>
        <begin position="434"/>
        <end position="455"/>
    </location>
</feature>
<reference evidence="11" key="1">
    <citation type="submission" date="2014-11" db="EMBL/GenBank/DDBJ databases">
        <title>Molecular phylogeny of cliff fern family Woodsiaceae with morphological implications.</title>
        <authorList>
            <person name="Shao Y.-Z."/>
            <person name="Wei R."/>
            <person name="Zhang X.-C."/>
        </authorList>
    </citation>
    <scope>NUCLEOTIDE SEQUENCE</scope>
</reference>
<dbReference type="InterPro" id="IPR035979">
    <property type="entry name" value="RBD_domain_sf"/>
</dbReference>
<feature type="compositionally biased region" description="Basic and acidic residues" evidence="8">
    <location>
        <begin position="456"/>
        <end position="465"/>
    </location>
</feature>
<dbReference type="FunFam" id="3.30.160.60:FF:000710">
    <property type="entry name" value="Zinc finger protein 768"/>
    <property type="match status" value="1"/>
</dbReference>
<evidence type="ECO:0000313" key="11">
    <source>
        <dbReference type="EMBL" id="CUC10002.1"/>
    </source>
</evidence>
<keyword evidence="7" id="KW-0694">RNA-binding</keyword>
<dbReference type="GO" id="GO:0001228">
    <property type="term" value="F:DNA-binding transcription activator activity, RNA polymerase II-specific"/>
    <property type="evidence" value="ECO:0007669"/>
    <property type="project" value="TreeGrafter"/>
</dbReference>
<feature type="domain" description="C2H2-type" evidence="10">
    <location>
        <begin position="312"/>
        <end position="340"/>
    </location>
</feature>
<evidence type="ECO:0000256" key="3">
    <source>
        <dbReference type="ARBA" id="ARBA00022771"/>
    </source>
</evidence>
<feature type="domain" description="C2H2-type" evidence="10">
    <location>
        <begin position="205"/>
        <end position="233"/>
    </location>
</feature>
<feature type="domain" description="C2H2-type" evidence="10">
    <location>
        <begin position="87"/>
        <end position="111"/>
    </location>
</feature>
<evidence type="ECO:0000256" key="2">
    <source>
        <dbReference type="ARBA" id="ARBA00022737"/>
    </source>
</evidence>
<evidence type="ECO:0000256" key="7">
    <source>
        <dbReference type="PROSITE-ProRule" id="PRU00176"/>
    </source>
</evidence>
<gene>
    <name evidence="11" type="ORF">Cvel_6265.t1</name>
</gene>
<dbReference type="InterPro" id="IPR013087">
    <property type="entry name" value="Znf_C2H2_type"/>
</dbReference>
<dbReference type="VEuPathDB" id="CryptoDB:Cvel_6265"/>
<dbReference type="SUPFAM" id="SSF57850">
    <property type="entry name" value="RING/U-box"/>
    <property type="match status" value="1"/>
</dbReference>
<accession>A0A0K6S909</accession>
<dbReference type="PROSITE" id="PS50157">
    <property type="entry name" value="ZINC_FINGER_C2H2_2"/>
    <property type="match status" value="10"/>
</dbReference>
<feature type="domain" description="C2H2-type" evidence="10">
    <location>
        <begin position="250"/>
        <end position="279"/>
    </location>
</feature>
<feature type="domain" description="C2H2-type" evidence="10">
    <location>
        <begin position="118"/>
        <end position="142"/>
    </location>
</feature>
<dbReference type="Pfam" id="PF00076">
    <property type="entry name" value="RRM_1"/>
    <property type="match status" value="1"/>
</dbReference>
<feature type="domain" description="C2H2-type" evidence="10">
    <location>
        <begin position="147"/>
        <end position="175"/>
    </location>
</feature>
<feature type="domain" description="C2H2-type" evidence="10">
    <location>
        <begin position="1"/>
        <end position="24"/>
    </location>
</feature>
<dbReference type="CDD" id="cd00590">
    <property type="entry name" value="RRM_SF"/>
    <property type="match status" value="1"/>
</dbReference>
<evidence type="ECO:0000256" key="8">
    <source>
        <dbReference type="SAM" id="MobiDB-lite"/>
    </source>
</evidence>
<sequence length="548" mass="60712">MCEDCDARFANQSALESHQRGAGHGPFVIVCEDCERQFGSESALERHQRDVRHGPHAFVCEDCERGFGSSSALEQHQQAARHGPHAIVCEDCERAFSSESALEQHQRALRHGPHSLSIVCEDCDRAFGSEEALEAHQQALRHGPHAIVCEECGREFGSASALSQHERDAHQREVHPRNAHYVCEECQRIFETWSALENHQRATAVVCLDCSREFRSTRALEQHQRDVHSGRQSTFTHSRTRERERQTRPHICEECDRVFGSESALAQHQRDARHGGTRIPLVYRDLVEMIRESIEQALAGGEGMSVSSDSDHDCPECGERFETSEKLAEHQTVASTLYVHYDVSAWTTEELRSACSIFGSIRLFFILPSALPNENARGRGHALVEFQSEKSAEHAFLSLNGAVKGRLRGERPLAVSVGVLAGDPAVASAQQPVSTRASSSAPSSSSSSSSSSNPSPERDDRRSRAEMASAGSRENGGLSESECPICMECVKGKGVGGDPGQRWWVAGHCRLARDHKVCNECADKMRIASRNRIEAPLCPFCRECFFMK</sequence>
<evidence type="ECO:0000256" key="6">
    <source>
        <dbReference type="PROSITE-ProRule" id="PRU00042"/>
    </source>
</evidence>
<feature type="domain" description="C2H2-type" evidence="10">
    <location>
        <begin position="181"/>
        <end position="201"/>
    </location>
</feature>
<dbReference type="Pfam" id="PF00096">
    <property type="entry name" value="zf-C2H2"/>
    <property type="match status" value="6"/>
</dbReference>
<dbReference type="PROSITE" id="PS00028">
    <property type="entry name" value="ZINC_FINGER_C2H2_1"/>
    <property type="match status" value="7"/>
</dbReference>
<protein>
    <submittedName>
        <fullName evidence="11">Uncharacterized protein</fullName>
    </submittedName>
</protein>
<evidence type="ECO:0000259" key="9">
    <source>
        <dbReference type="PROSITE" id="PS50102"/>
    </source>
</evidence>
<dbReference type="GO" id="GO:0005634">
    <property type="term" value="C:nucleus"/>
    <property type="evidence" value="ECO:0007669"/>
    <property type="project" value="TreeGrafter"/>
</dbReference>
<dbReference type="GO" id="GO:0003723">
    <property type="term" value="F:RNA binding"/>
    <property type="evidence" value="ECO:0007669"/>
    <property type="project" value="UniProtKB-UniRule"/>
</dbReference>
<feature type="domain" description="C2H2-type" evidence="10">
    <location>
        <begin position="29"/>
        <end position="53"/>
    </location>
</feature>
<keyword evidence="1" id="KW-0479">Metal-binding</keyword>
<evidence type="ECO:0000256" key="5">
    <source>
        <dbReference type="ARBA" id="ARBA00023242"/>
    </source>
</evidence>
<dbReference type="PANTHER" id="PTHR24393:SF34">
    <property type="entry name" value="PR_SET DOMAIN 13"/>
    <property type="match status" value="1"/>
</dbReference>
<dbReference type="Pfam" id="PF12874">
    <property type="entry name" value="zf-met"/>
    <property type="match status" value="1"/>
</dbReference>
<dbReference type="Gene3D" id="3.30.160.60">
    <property type="entry name" value="Classic Zinc Finger"/>
    <property type="match status" value="5"/>
</dbReference>
<dbReference type="SUPFAM" id="SSF57667">
    <property type="entry name" value="beta-beta-alpha zinc fingers"/>
    <property type="match status" value="5"/>
</dbReference>
<proteinExistence type="predicted"/>
<evidence type="ECO:0000259" key="10">
    <source>
        <dbReference type="PROSITE" id="PS50157"/>
    </source>
</evidence>
<feature type="domain" description="RRM" evidence="9">
    <location>
        <begin position="335"/>
        <end position="420"/>
    </location>
</feature>
<evidence type="ECO:0000256" key="4">
    <source>
        <dbReference type="ARBA" id="ARBA00022833"/>
    </source>
</evidence>
<dbReference type="PROSITE" id="PS50102">
    <property type="entry name" value="RRM"/>
    <property type="match status" value="1"/>
</dbReference>